<feature type="domain" description="Type 4 fimbrial biogenesis protein PilX N-terminal" evidence="2">
    <location>
        <begin position="13"/>
        <end position="63"/>
    </location>
</feature>
<reference evidence="3" key="1">
    <citation type="journal article" date="2014" name="Front. Microbiol.">
        <title>High frequency of phylogenetically diverse reductive dehalogenase-homologous genes in deep subseafloor sedimentary metagenomes.</title>
        <authorList>
            <person name="Kawai M."/>
            <person name="Futagami T."/>
            <person name="Toyoda A."/>
            <person name="Takaki Y."/>
            <person name="Nishi S."/>
            <person name="Hori S."/>
            <person name="Arai W."/>
            <person name="Tsubouchi T."/>
            <person name="Morono Y."/>
            <person name="Uchiyama I."/>
            <person name="Ito T."/>
            <person name="Fujiyama A."/>
            <person name="Inagaki F."/>
            <person name="Takami H."/>
        </authorList>
    </citation>
    <scope>NUCLEOTIDE SEQUENCE</scope>
    <source>
        <strain evidence="3">Expedition CK06-06</strain>
    </source>
</reference>
<dbReference type="AlphaFoldDB" id="X0TY77"/>
<evidence type="ECO:0000256" key="1">
    <source>
        <dbReference type="SAM" id="Phobius"/>
    </source>
</evidence>
<evidence type="ECO:0000313" key="3">
    <source>
        <dbReference type="EMBL" id="GAF81105.1"/>
    </source>
</evidence>
<protein>
    <recommendedName>
        <fullName evidence="2">Type 4 fimbrial biogenesis protein PilX N-terminal domain-containing protein</fullName>
    </recommendedName>
</protein>
<dbReference type="Pfam" id="PF14341">
    <property type="entry name" value="PilX_N"/>
    <property type="match status" value="1"/>
</dbReference>
<feature type="transmembrane region" description="Helical" evidence="1">
    <location>
        <begin position="15"/>
        <end position="37"/>
    </location>
</feature>
<keyword evidence="1" id="KW-0472">Membrane</keyword>
<keyword evidence="1" id="KW-0812">Transmembrane</keyword>
<comment type="caution">
    <text evidence="3">The sequence shown here is derived from an EMBL/GenBank/DDBJ whole genome shotgun (WGS) entry which is preliminary data.</text>
</comment>
<organism evidence="3">
    <name type="scientific">marine sediment metagenome</name>
    <dbReference type="NCBI Taxonomy" id="412755"/>
    <lineage>
        <taxon>unclassified sequences</taxon>
        <taxon>metagenomes</taxon>
        <taxon>ecological metagenomes</taxon>
    </lineage>
</organism>
<gene>
    <name evidence="3" type="ORF">S01H1_11660</name>
</gene>
<proteinExistence type="predicted"/>
<feature type="non-terminal residue" evidence="3">
    <location>
        <position position="217"/>
    </location>
</feature>
<dbReference type="InterPro" id="IPR025746">
    <property type="entry name" value="PilX_N_dom"/>
</dbReference>
<sequence length="217" mass="23241">MKAEKYTSKNTRKGIALIVSMIFLAIFASLTVAMLTMSSTNVRIADNHRQSSRAFESADSGLEVVRYWLGGMDVDAKDLTTVVDNLNSSLTSANITNFAAVGDSYYDPNYLTIDDSGSAVSLNSQTNQAFSATASMLDADTLQVDVTGTNGTLSRTLRANFNFAVRANTVFDYGVATRGALHMVGQSEISGTDPNVLRIDAGVYIEGIDELDGLSFS</sequence>
<dbReference type="EMBL" id="BARS01005948">
    <property type="protein sequence ID" value="GAF81105.1"/>
    <property type="molecule type" value="Genomic_DNA"/>
</dbReference>
<keyword evidence="1" id="KW-1133">Transmembrane helix</keyword>
<evidence type="ECO:0000259" key="2">
    <source>
        <dbReference type="Pfam" id="PF14341"/>
    </source>
</evidence>
<accession>X0TY77</accession>
<name>X0TY77_9ZZZZ</name>